<gene>
    <name evidence="1" type="ORF">HGA02_18615</name>
</gene>
<evidence type="ECO:0000313" key="1">
    <source>
        <dbReference type="EMBL" id="NKY41455.1"/>
    </source>
</evidence>
<feature type="non-terminal residue" evidence="1">
    <location>
        <position position="115"/>
    </location>
</feature>
<dbReference type="RefSeq" id="WP_210728801.1">
    <property type="nucleotide sequence ID" value="NZ_JAAXOY010000727.1"/>
</dbReference>
<keyword evidence="2" id="KW-1185">Reference proteome</keyword>
<reference evidence="1 2" key="1">
    <citation type="submission" date="2020-04" db="EMBL/GenBank/DDBJ databases">
        <title>MicrobeNet Type strains.</title>
        <authorList>
            <person name="Nicholson A.C."/>
        </authorList>
    </citation>
    <scope>NUCLEOTIDE SEQUENCE [LARGE SCALE GENOMIC DNA]</scope>
    <source>
        <strain evidence="1 2">ATCC BAA-787</strain>
    </source>
</reference>
<proteinExistence type="predicted"/>
<comment type="caution">
    <text evidence="1">The sequence shown here is derived from an EMBL/GenBank/DDBJ whole genome shotgun (WGS) entry which is preliminary data.</text>
</comment>
<evidence type="ECO:0008006" key="3">
    <source>
        <dbReference type="Google" id="ProtNLM"/>
    </source>
</evidence>
<evidence type="ECO:0000313" key="2">
    <source>
        <dbReference type="Proteomes" id="UP000777774"/>
    </source>
</evidence>
<dbReference type="EMBL" id="JAAXOY010000727">
    <property type="protein sequence ID" value="NKY41455.1"/>
    <property type="molecule type" value="Genomic_DNA"/>
</dbReference>
<organism evidence="1 2">
    <name type="scientific">Cellulomonas septica</name>
    <dbReference type="NCBI Taxonomy" id="285080"/>
    <lineage>
        <taxon>Bacteria</taxon>
        <taxon>Bacillati</taxon>
        <taxon>Actinomycetota</taxon>
        <taxon>Actinomycetes</taxon>
        <taxon>Micrococcales</taxon>
        <taxon>Cellulomonadaceae</taxon>
        <taxon>Cellulomonas</taxon>
    </lineage>
</organism>
<accession>A0ABX1K4G4</accession>
<sequence>MLVAVALVPDTALLVPGVSGRHDALPALRDAALTAVAQAVDGAASVVVVAPAARAAEPVGTLRGSLAAVGVPDALLGWPVPEAVVSAARTAEAADAVVGTPRTVVVPAVASAVAL</sequence>
<protein>
    <recommendedName>
        <fullName evidence="3">MobA-like NTP transferase domain-containing protein</fullName>
    </recommendedName>
</protein>
<dbReference type="Proteomes" id="UP000777774">
    <property type="component" value="Unassembled WGS sequence"/>
</dbReference>
<name>A0ABX1K4G4_9CELL</name>